<keyword evidence="12" id="KW-1185">Reference proteome</keyword>
<evidence type="ECO:0000259" key="10">
    <source>
        <dbReference type="Pfam" id="PF18755"/>
    </source>
</evidence>
<keyword evidence="2 11" id="KW-0489">Methyltransferase</keyword>
<dbReference type="InterPro" id="IPR040843">
    <property type="entry name" value="RAMA"/>
</dbReference>
<dbReference type="SUPFAM" id="SSF53335">
    <property type="entry name" value="S-adenosyl-L-methionine-dependent methyltransferases"/>
    <property type="match status" value="1"/>
</dbReference>
<dbReference type="InterPro" id="IPR002052">
    <property type="entry name" value="DNA_methylase_N6_adenine_CS"/>
</dbReference>
<dbReference type="InterPro" id="IPR001091">
    <property type="entry name" value="RM_Methyltransferase"/>
</dbReference>
<dbReference type="FunFam" id="3.40.50.150:FF:000276">
    <property type="entry name" value="Methyltransferase"/>
    <property type="match status" value="1"/>
</dbReference>
<dbReference type="AlphaFoldDB" id="A0A845A7M6"/>
<proteinExistence type="inferred from homology"/>
<dbReference type="GO" id="GO:0005737">
    <property type="term" value="C:cytoplasm"/>
    <property type="evidence" value="ECO:0007669"/>
    <property type="project" value="TreeGrafter"/>
</dbReference>
<dbReference type="Proteomes" id="UP000460626">
    <property type="component" value="Unassembled WGS sequence"/>
</dbReference>
<evidence type="ECO:0000256" key="4">
    <source>
        <dbReference type="ARBA" id="ARBA00022691"/>
    </source>
</evidence>
<dbReference type="OrthoDB" id="9800801at2"/>
<evidence type="ECO:0000256" key="5">
    <source>
        <dbReference type="ARBA" id="ARBA00022705"/>
    </source>
</evidence>
<evidence type="ECO:0000256" key="6">
    <source>
        <dbReference type="ARBA" id="ARBA00023125"/>
    </source>
</evidence>
<dbReference type="EMBL" id="WTYH01000001">
    <property type="protein sequence ID" value="MXO93549.1"/>
    <property type="molecule type" value="Genomic_DNA"/>
</dbReference>
<protein>
    <recommendedName>
        <fullName evidence="8">Methyltransferase</fullName>
        <ecNumber evidence="8">2.1.1.-</ecNumber>
    </recommendedName>
</protein>
<evidence type="ECO:0000256" key="2">
    <source>
        <dbReference type="ARBA" id="ARBA00022603"/>
    </source>
</evidence>
<dbReference type="GO" id="GO:0006260">
    <property type="term" value="P:DNA replication"/>
    <property type="evidence" value="ECO:0007669"/>
    <property type="project" value="UniProtKB-KW"/>
</dbReference>
<dbReference type="PANTHER" id="PTHR13370:SF3">
    <property type="entry name" value="TRNA (GUANINE(10)-N2)-METHYLTRANSFERASE HOMOLOG"/>
    <property type="match status" value="1"/>
</dbReference>
<accession>A0A845A7M6</accession>
<feature type="domain" description="DNA methylase N-4/N-6" evidence="9">
    <location>
        <begin position="70"/>
        <end position="290"/>
    </location>
</feature>
<dbReference type="GO" id="GO:0008170">
    <property type="term" value="F:N-methyltransferase activity"/>
    <property type="evidence" value="ECO:0007669"/>
    <property type="project" value="InterPro"/>
</dbReference>
<sequence length="403" mass="44940">MAWQIRRLTADSGGFTLWITRGGHVGNLTKIRVAQPRVRKAIVDKASLPLGQILSGDCVEAMRRLPDASVDLVFADPPYNLQLGGDLNRPDGSHVDAVTDHWDQFDSFTVYDNFTRDWLTECRRVLKPDGALWVIGSYHNIYRVGAILQDLGFWLLNDIVWRKTNPMPNFRGTRFTNAHETLLWASTGEKAKYHFNYRAMKTLNDELQMRSDWTFPICSGGERLKDADGHKAHPTQKPEALLYRVLLATTEPGDVVLDPFFGTGTTGAVAKRLGREWIGCEREDGYRRVAHARIAKELPLDESALATMQSRKSQPRVAFGAVVEAGLLKPGTPIFDKGRRWTATVRADGSIECGKQVGSIHGVGKDLQGAPSCNGWTFWHYDCGGEMKPIDAARGLYLLASED</sequence>
<dbReference type="InterPro" id="IPR029063">
    <property type="entry name" value="SAM-dependent_MTases_sf"/>
</dbReference>
<evidence type="ECO:0000256" key="7">
    <source>
        <dbReference type="ARBA" id="ARBA00047942"/>
    </source>
</evidence>
<keyword evidence="3 11" id="KW-0808">Transferase</keyword>
<dbReference type="EC" id="2.1.1.-" evidence="8"/>
<dbReference type="GO" id="GO:0003677">
    <property type="term" value="F:DNA binding"/>
    <property type="evidence" value="ECO:0007669"/>
    <property type="project" value="UniProtKB-KW"/>
</dbReference>
<keyword evidence="5" id="KW-0235">DNA replication</keyword>
<dbReference type="Pfam" id="PF18755">
    <property type="entry name" value="RAMA"/>
    <property type="match status" value="1"/>
</dbReference>
<organism evidence="11 12">
    <name type="scientific">Aurantiacibacter arachoides</name>
    <dbReference type="NCBI Taxonomy" id="1850444"/>
    <lineage>
        <taxon>Bacteria</taxon>
        <taxon>Pseudomonadati</taxon>
        <taxon>Pseudomonadota</taxon>
        <taxon>Alphaproteobacteria</taxon>
        <taxon>Sphingomonadales</taxon>
        <taxon>Erythrobacteraceae</taxon>
        <taxon>Aurantiacibacter</taxon>
    </lineage>
</organism>
<dbReference type="PRINTS" id="PR00508">
    <property type="entry name" value="S21N4MTFRASE"/>
</dbReference>
<dbReference type="PROSITE" id="PS00092">
    <property type="entry name" value="N6_MTASE"/>
    <property type="match status" value="1"/>
</dbReference>
<keyword evidence="6" id="KW-0238">DNA-binding</keyword>
<dbReference type="InterPro" id="IPR002941">
    <property type="entry name" value="DNA_methylase_N4/N6"/>
</dbReference>
<gene>
    <name evidence="11" type="ORF">GRI62_08010</name>
</gene>
<evidence type="ECO:0000259" key="9">
    <source>
        <dbReference type="Pfam" id="PF01555"/>
    </source>
</evidence>
<comment type="catalytic activity">
    <reaction evidence="7">
        <text>a 2'-deoxyadenosine in DNA + S-adenosyl-L-methionine = an N(6)-methyl-2'-deoxyadenosine in DNA + S-adenosyl-L-homocysteine + H(+)</text>
        <dbReference type="Rhea" id="RHEA:15197"/>
        <dbReference type="Rhea" id="RHEA-COMP:12418"/>
        <dbReference type="Rhea" id="RHEA-COMP:12419"/>
        <dbReference type="ChEBI" id="CHEBI:15378"/>
        <dbReference type="ChEBI" id="CHEBI:57856"/>
        <dbReference type="ChEBI" id="CHEBI:59789"/>
        <dbReference type="ChEBI" id="CHEBI:90615"/>
        <dbReference type="ChEBI" id="CHEBI:90616"/>
        <dbReference type="EC" id="2.1.1.72"/>
    </reaction>
</comment>
<comment type="similarity">
    <text evidence="1 8">Belongs to the N(4)/N(6)-methyltransferase family.</text>
</comment>
<dbReference type="GO" id="GO:0009007">
    <property type="term" value="F:site-specific DNA-methyltransferase (adenine-specific) activity"/>
    <property type="evidence" value="ECO:0007669"/>
    <property type="project" value="UniProtKB-EC"/>
</dbReference>
<keyword evidence="4" id="KW-0949">S-adenosyl-L-methionine</keyword>
<dbReference type="Pfam" id="PF01555">
    <property type="entry name" value="N6_N4_Mtase"/>
    <property type="match status" value="1"/>
</dbReference>
<reference evidence="11 12" key="1">
    <citation type="submission" date="2019-12" db="EMBL/GenBank/DDBJ databases">
        <title>Genomic-based taxomic classification of the family Erythrobacteraceae.</title>
        <authorList>
            <person name="Xu L."/>
        </authorList>
    </citation>
    <scope>NUCLEOTIDE SEQUENCE [LARGE SCALE GENOMIC DNA]</scope>
    <source>
        <strain evidence="11 12">RC4-10-4</strain>
    </source>
</reference>
<name>A0A845A7M6_9SPHN</name>
<evidence type="ECO:0000313" key="12">
    <source>
        <dbReference type="Proteomes" id="UP000460626"/>
    </source>
</evidence>
<feature type="domain" description="RAMA" evidence="10">
    <location>
        <begin position="301"/>
        <end position="397"/>
    </location>
</feature>
<evidence type="ECO:0000256" key="3">
    <source>
        <dbReference type="ARBA" id="ARBA00022679"/>
    </source>
</evidence>
<dbReference type="GO" id="GO:0032259">
    <property type="term" value="P:methylation"/>
    <property type="evidence" value="ECO:0007669"/>
    <property type="project" value="UniProtKB-KW"/>
</dbReference>
<evidence type="ECO:0000313" key="11">
    <source>
        <dbReference type="EMBL" id="MXO93549.1"/>
    </source>
</evidence>
<dbReference type="Gene3D" id="3.40.50.150">
    <property type="entry name" value="Vaccinia Virus protein VP39"/>
    <property type="match status" value="1"/>
</dbReference>
<evidence type="ECO:0000256" key="1">
    <source>
        <dbReference type="ARBA" id="ARBA00006594"/>
    </source>
</evidence>
<comment type="caution">
    <text evidence="11">The sequence shown here is derived from an EMBL/GenBank/DDBJ whole genome shotgun (WGS) entry which is preliminary data.</text>
</comment>
<dbReference type="PANTHER" id="PTHR13370">
    <property type="entry name" value="RNA METHYLASE-RELATED"/>
    <property type="match status" value="1"/>
</dbReference>
<evidence type="ECO:0000256" key="8">
    <source>
        <dbReference type="RuleBase" id="RU362026"/>
    </source>
</evidence>